<keyword evidence="6" id="KW-1185">Reference proteome</keyword>
<evidence type="ECO:0000256" key="3">
    <source>
        <dbReference type="SAM" id="MobiDB-lite"/>
    </source>
</evidence>
<proteinExistence type="inferred from homology"/>
<evidence type="ECO:0000259" key="4">
    <source>
        <dbReference type="Pfam" id="PF07859"/>
    </source>
</evidence>
<dbReference type="InterPro" id="IPR002168">
    <property type="entry name" value="Lipase_GDXG_HIS_AS"/>
</dbReference>
<dbReference type="EMBL" id="ML769388">
    <property type="protein sequence ID" value="KAE9409124.1"/>
    <property type="molecule type" value="Genomic_DNA"/>
</dbReference>
<evidence type="ECO:0000313" key="6">
    <source>
        <dbReference type="Proteomes" id="UP000799118"/>
    </source>
</evidence>
<evidence type="ECO:0000256" key="2">
    <source>
        <dbReference type="ARBA" id="ARBA00022801"/>
    </source>
</evidence>
<gene>
    <name evidence="5" type="ORF">BT96DRAFT_953554</name>
</gene>
<evidence type="ECO:0000313" key="5">
    <source>
        <dbReference type="EMBL" id="KAE9409124.1"/>
    </source>
</evidence>
<feature type="region of interest" description="Disordered" evidence="3">
    <location>
        <begin position="491"/>
        <end position="640"/>
    </location>
</feature>
<name>A0A6A4IKT3_9AGAR</name>
<dbReference type="InterPro" id="IPR013094">
    <property type="entry name" value="AB_hydrolase_3"/>
</dbReference>
<dbReference type="Pfam" id="PF07859">
    <property type="entry name" value="Abhydrolase_3"/>
    <property type="match status" value="1"/>
</dbReference>
<dbReference type="GO" id="GO:0016787">
    <property type="term" value="F:hydrolase activity"/>
    <property type="evidence" value="ECO:0007669"/>
    <property type="project" value="UniProtKB-KW"/>
</dbReference>
<dbReference type="Gene3D" id="3.40.50.1820">
    <property type="entry name" value="alpha/beta hydrolase"/>
    <property type="match status" value="1"/>
</dbReference>
<dbReference type="PROSITE" id="PS01173">
    <property type="entry name" value="LIPASE_GDXG_HIS"/>
    <property type="match status" value="1"/>
</dbReference>
<dbReference type="OrthoDB" id="408631at2759"/>
<accession>A0A6A4IKT3</accession>
<dbReference type="Proteomes" id="UP000799118">
    <property type="component" value="Unassembled WGS sequence"/>
</dbReference>
<evidence type="ECO:0000256" key="1">
    <source>
        <dbReference type="ARBA" id="ARBA00010515"/>
    </source>
</evidence>
<feature type="compositionally biased region" description="Polar residues" evidence="3">
    <location>
        <begin position="601"/>
        <end position="615"/>
    </location>
</feature>
<dbReference type="PANTHER" id="PTHR48081:SF26">
    <property type="entry name" value="ALPHA_BETA HYDROLASE FOLD-3 DOMAIN-CONTAINING PROTEIN"/>
    <property type="match status" value="1"/>
</dbReference>
<comment type="similarity">
    <text evidence="1">Belongs to the 'GDXG' lipolytic enzyme family.</text>
</comment>
<dbReference type="InterPro" id="IPR050300">
    <property type="entry name" value="GDXG_lipolytic_enzyme"/>
</dbReference>
<dbReference type="InterPro" id="IPR029058">
    <property type="entry name" value="AB_hydrolase_fold"/>
</dbReference>
<sequence>MFLWPFSWATSPRPSPLETEDKHLHENPQSLASILLHYATPGVAPPSARSDPKLQPRAPNPIRLWHLWKYGFIAVAKSIEISGAILAHQLYGPKKKSWGIEMTIINSLMRGANRHSALVDITTIRMVMSLAGLVPLPADALVTPVTFCVRKRKLRGILEEFDRQETGNRGMYPELSWLESGLVGRQTWLRLQDEWKTSQRGGTTRTPKRKKRKERVILYIHGGAYYASSSAAQRIISIPLAKYTDARVFAFDYRLAPETKFPGPLHDVVSAYFRLVKDLHISHENHYRGGLGLSLLMYLRDNYFELLPSAAILMSVNLTMSCESWDSNEPFDCIPMPAPDSHLNPVTLYLGDNMEQYLTHPYASPLFGDFTGLPPMLIQSGDSEVLRDEITLLAHKASLAGVQVQHELYEDAIHVFQLYPFLDATTRSFVSMRDFVRRFLPRIEGEAPHKLDEEAEKVIEDEIESESVIMVGGDGLKTATGMEGVKQSVALDASMDSSSDTEEENDSSKPKEFPSWGRRAWPSFTLLSPSSNTTQPKLSPRRRAGTLPSSPAFAEVHPTSPAPDIKPTYSRTRSHSHINQHPHTSNSLGSRRSGLPPCISLGSNSKVPSTSNIPLQSPEAFTWSPVNSIPPSPSIRRSSRANSYQDLSSLVQDWTNGGPANRTYIYPLSHS</sequence>
<protein>
    <submittedName>
        <fullName evidence="5">Alpha/beta-hydrolase</fullName>
    </submittedName>
</protein>
<feature type="compositionally biased region" description="Polar residues" evidence="3">
    <location>
        <begin position="581"/>
        <end position="590"/>
    </location>
</feature>
<organism evidence="5 6">
    <name type="scientific">Gymnopus androsaceus JB14</name>
    <dbReference type="NCBI Taxonomy" id="1447944"/>
    <lineage>
        <taxon>Eukaryota</taxon>
        <taxon>Fungi</taxon>
        <taxon>Dikarya</taxon>
        <taxon>Basidiomycota</taxon>
        <taxon>Agaricomycotina</taxon>
        <taxon>Agaricomycetes</taxon>
        <taxon>Agaricomycetidae</taxon>
        <taxon>Agaricales</taxon>
        <taxon>Marasmiineae</taxon>
        <taxon>Omphalotaceae</taxon>
        <taxon>Gymnopus</taxon>
    </lineage>
</organism>
<dbReference type="AlphaFoldDB" id="A0A6A4IKT3"/>
<feature type="compositionally biased region" description="Polar residues" evidence="3">
    <location>
        <begin position="525"/>
        <end position="537"/>
    </location>
</feature>
<reference evidence="5" key="1">
    <citation type="journal article" date="2019" name="Environ. Microbiol.">
        <title>Fungal ecological strategies reflected in gene transcription - a case study of two litter decomposers.</title>
        <authorList>
            <person name="Barbi F."/>
            <person name="Kohler A."/>
            <person name="Barry K."/>
            <person name="Baskaran P."/>
            <person name="Daum C."/>
            <person name="Fauchery L."/>
            <person name="Ihrmark K."/>
            <person name="Kuo A."/>
            <person name="LaButti K."/>
            <person name="Lipzen A."/>
            <person name="Morin E."/>
            <person name="Grigoriev I.V."/>
            <person name="Henrissat B."/>
            <person name="Lindahl B."/>
            <person name="Martin F."/>
        </authorList>
    </citation>
    <scope>NUCLEOTIDE SEQUENCE</scope>
    <source>
        <strain evidence="5">JB14</strain>
    </source>
</reference>
<keyword evidence="2" id="KW-0378">Hydrolase</keyword>
<dbReference type="PANTHER" id="PTHR48081">
    <property type="entry name" value="AB HYDROLASE SUPERFAMILY PROTEIN C4A8.06C"/>
    <property type="match status" value="1"/>
</dbReference>
<feature type="domain" description="Alpha/beta hydrolase fold-3" evidence="4">
    <location>
        <begin position="217"/>
        <end position="417"/>
    </location>
</feature>
<dbReference type="SUPFAM" id="SSF53474">
    <property type="entry name" value="alpha/beta-Hydrolases"/>
    <property type="match status" value="1"/>
</dbReference>